<dbReference type="RefSeq" id="XP_044716810.1">
    <property type="nucleotide sequence ID" value="XM_044868229.1"/>
</dbReference>
<keyword evidence="6" id="KW-0548">Nucleotidyltransferase</keyword>
<evidence type="ECO:0000256" key="2">
    <source>
        <dbReference type="ARBA" id="ARBA00022884"/>
    </source>
</evidence>
<dbReference type="SUPFAM" id="SSF56672">
    <property type="entry name" value="DNA/RNA polymerases"/>
    <property type="match status" value="1"/>
</dbReference>
<dbReference type="SUPFAM" id="SSF53098">
    <property type="entry name" value="Ribonuclease H-like"/>
    <property type="match status" value="1"/>
</dbReference>
<evidence type="ECO:0000256" key="4">
    <source>
        <dbReference type="SAM" id="MobiDB-lite"/>
    </source>
</evidence>
<dbReference type="Pfam" id="PF07727">
    <property type="entry name" value="RVT_2"/>
    <property type="match status" value="1"/>
</dbReference>
<dbReference type="GO" id="GO:0004190">
    <property type="term" value="F:aspartic-type endopeptidase activity"/>
    <property type="evidence" value="ECO:0007669"/>
    <property type="project" value="UniProtKB-KW"/>
</dbReference>
<evidence type="ECO:0000259" key="5">
    <source>
        <dbReference type="PROSITE" id="PS50994"/>
    </source>
</evidence>
<dbReference type="InterPro" id="IPR012337">
    <property type="entry name" value="RNaseH-like_sf"/>
</dbReference>
<dbReference type="PANTHER" id="PTHR11439:SF438">
    <property type="entry name" value="REVERSE TRANSCRIPTASE TY1_COPIA-TYPE DOMAIN-CONTAINING PROTEIN"/>
    <property type="match status" value="1"/>
</dbReference>
<protein>
    <submittedName>
        <fullName evidence="6">Reverse transcriptase (RNA-dependent DNA polymerase) domain-containing protein</fullName>
    </submittedName>
</protein>
<gene>
    <name evidence="6" type="ORF">HRG_09758</name>
</gene>
<accession>A0A9P8MPZ0</accession>
<organism evidence="6 7">
    <name type="scientific">Hirsutella rhossiliensis</name>
    <dbReference type="NCBI Taxonomy" id="111463"/>
    <lineage>
        <taxon>Eukaryota</taxon>
        <taxon>Fungi</taxon>
        <taxon>Dikarya</taxon>
        <taxon>Ascomycota</taxon>
        <taxon>Pezizomycotina</taxon>
        <taxon>Sordariomycetes</taxon>
        <taxon>Hypocreomycetidae</taxon>
        <taxon>Hypocreales</taxon>
        <taxon>Ophiocordycipitaceae</taxon>
        <taxon>Hirsutella</taxon>
    </lineage>
</organism>
<feature type="compositionally biased region" description="Polar residues" evidence="4">
    <location>
        <begin position="813"/>
        <end position="834"/>
    </location>
</feature>
<dbReference type="Pfam" id="PF25597">
    <property type="entry name" value="SH3_retrovirus"/>
    <property type="match status" value="1"/>
</dbReference>
<feature type="domain" description="Integrase catalytic" evidence="5">
    <location>
        <begin position="512"/>
        <end position="687"/>
    </location>
</feature>
<dbReference type="InterPro" id="IPR057670">
    <property type="entry name" value="SH3_retrovirus"/>
</dbReference>
<dbReference type="Gene3D" id="3.30.420.10">
    <property type="entry name" value="Ribonuclease H-like superfamily/Ribonuclease H"/>
    <property type="match status" value="1"/>
</dbReference>
<dbReference type="Proteomes" id="UP000824596">
    <property type="component" value="Unassembled WGS sequence"/>
</dbReference>
<keyword evidence="6" id="KW-0808">Transferase</keyword>
<dbReference type="InterPro" id="IPR001584">
    <property type="entry name" value="Integrase_cat-core"/>
</dbReference>
<evidence type="ECO:0000313" key="6">
    <source>
        <dbReference type="EMBL" id="KAH0959297.1"/>
    </source>
</evidence>
<dbReference type="PANTHER" id="PTHR11439">
    <property type="entry name" value="GAG-POL-RELATED RETROTRANSPOSON"/>
    <property type="match status" value="1"/>
</dbReference>
<dbReference type="InterPro" id="IPR013103">
    <property type="entry name" value="RVT_2"/>
</dbReference>
<comment type="caution">
    <text evidence="6">The sequence shown here is derived from an EMBL/GenBank/DDBJ whole genome shotgun (WGS) entry which is preliminary data.</text>
</comment>
<proteinExistence type="predicted"/>
<sequence length="1370" mass="156520">MSDAFEALGTKVTLAKSTDWYPWEDLFLRHAKSLLVYKYIDKATTLSPVEPTKLKLTEQLAKLKESKGDETITLEDLTWLKFEVEQSDKEYRAWWQERQAYSKLERWVFETVDPAYVRVISRDATLREIYVQLQERFGISDSSRTEEARAAYKKALVTTKRIKPDDWFNQWERAYLEGTRMKIPDLEGTLAITEFLEAAVTIDAEWARAKLRTLREQQYEKSVTMTLLGVSRLFQQVCRDNAKNKTLTSPAAFSTGTPQDNKGHECACGFNKKNHSWKPVDCAAWEIAVNGKSSRHAVDSRVAKCREAMPLPRWKSVVEAVRAKAKDSSGDASNEAPWPSAHMVLDHSAEDTQAAFSTMPQVHPLRDSTLYDNCASTHIINSRELLTRDVVPAGTLDDVLVGDTAIQVQFRGTRVMKGLLNGPDGPGTRDLVLKNVAFIPGFHTNLISGDKLRKEGYWHCGLDNTIRFGTMERNRILLKMSKTPAQEGSPHEGRRDLPNLALTSHSSDTFVRGMRAHGCSSISVIKIFIDIFSFEEGYNGHNFILLAADEFSGMFFCWSMARKSNALDILIDFEARIRRHCGVLINAFKLDNERALVNLEDQQVSPFQAWASDEGIMLELPPPHTKEPTGGAERPGGIIQQRVRTVMGKLPRNLWPEAYQALTYTHNLLPSERNGWRDPRQVLDEWFNRHLRIYAFGCRAYPLHKDHKANLHKKAFKINPRAHIGYLVGYHARNIYRIWVPQLQRVILSRDVRFNEELFFDPATEDLTIPIREYLPFAEAVELPLQRADESVLADFLEEFDNNVLDVDGDENSGGSDDTFNPTSRDPTTACEQRSQPHRDTLIRLPKRYQDLDHHPHGKEFKEGCRNELRDLIRRGTWRLIHRMKATSTPIPLKWVFDYKFDSNGFLVRCKARICVRGDLQEKSLHERTYAATLAAKTFRTVMAVAAKRDLDVRQFDVANAFLNTKINKDLRRVFVELPKGYVELGFLKPGEIVTMVAELNKALYGLRESPLLWYNEIAQVLEQQGLKRTAEEPCVFTNGVVLILVYVDDILLLSPRGTYTEDIATYLRSRYELREEAFGWYLGIRVIRDRDLRKIWLCQDAYIEKIARRFNLADLTRTPAFPLPLQRLRKHDGEATPGEIKSFQEKVGSIMYTAVTARPDVAFAASQLARHLLNPSPQHHDAADQCIQYLYSTRFLAIEFDGLAPAEALVIASDASFADDEETRCSSQGYVMMLYGGPVVWKASLQDTVTTSTTEAELLGLEKTVKESIALERLLQNIDLDLGPLKLYCDNLQTIRLVVDEGFRISTKLRHVDIQGMWLKQEFRRGRFLVEYLPTDLMPADGFTKALTRGKFEKFRAALNMTDIRDRLG</sequence>
<reference evidence="6" key="1">
    <citation type="submission" date="2021-09" db="EMBL/GenBank/DDBJ databases">
        <title>A high-quality genome of the endoparasitic fungus Hirsutella rhossiliensis with a comparison of Hirsutella genomes reveals transposable elements contributing to genome size variation.</title>
        <authorList>
            <person name="Lin R."/>
            <person name="Jiao Y."/>
            <person name="Sun X."/>
            <person name="Ling J."/>
            <person name="Xie B."/>
            <person name="Cheng X."/>
        </authorList>
    </citation>
    <scope>NUCLEOTIDE SEQUENCE</scope>
    <source>
        <strain evidence="6">HR02</strain>
    </source>
</reference>
<keyword evidence="3" id="KW-0496">Mitochondrion</keyword>
<dbReference type="PROSITE" id="PS50994">
    <property type="entry name" value="INTEGRASE"/>
    <property type="match status" value="1"/>
</dbReference>
<keyword evidence="7" id="KW-1185">Reference proteome</keyword>
<dbReference type="GO" id="GO:0015074">
    <property type="term" value="P:DNA integration"/>
    <property type="evidence" value="ECO:0007669"/>
    <property type="project" value="InterPro"/>
</dbReference>
<feature type="region of interest" description="Disordered" evidence="4">
    <location>
        <begin position="806"/>
        <end position="837"/>
    </location>
</feature>
<evidence type="ECO:0000256" key="1">
    <source>
        <dbReference type="ARBA" id="ARBA00004173"/>
    </source>
</evidence>
<evidence type="ECO:0000313" key="7">
    <source>
        <dbReference type="Proteomes" id="UP000824596"/>
    </source>
</evidence>
<dbReference type="InterPro" id="IPR043502">
    <property type="entry name" value="DNA/RNA_pol_sf"/>
</dbReference>
<dbReference type="GO" id="GO:0005634">
    <property type="term" value="C:nucleus"/>
    <property type="evidence" value="ECO:0007669"/>
    <property type="project" value="UniProtKB-ARBA"/>
</dbReference>
<dbReference type="OrthoDB" id="3799035at2759"/>
<evidence type="ECO:0000256" key="3">
    <source>
        <dbReference type="ARBA" id="ARBA00023128"/>
    </source>
</evidence>
<name>A0A9P8MPZ0_9HYPO</name>
<dbReference type="GO" id="GO:0003964">
    <property type="term" value="F:RNA-directed DNA polymerase activity"/>
    <property type="evidence" value="ECO:0007669"/>
    <property type="project" value="UniProtKB-KW"/>
</dbReference>
<dbReference type="GeneID" id="68358887"/>
<dbReference type="EMBL" id="JAIZPD010000013">
    <property type="protein sequence ID" value="KAH0959297.1"/>
    <property type="molecule type" value="Genomic_DNA"/>
</dbReference>
<dbReference type="CDD" id="cd09272">
    <property type="entry name" value="RNase_HI_RT_Ty1"/>
    <property type="match status" value="1"/>
</dbReference>
<dbReference type="GO" id="GO:0003723">
    <property type="term" value="F:RNA binding"/>
    <property type="evidence" value="ECO:0007669"/>
    <property type="project" value="UniProtKB-KW"/>
</dbReference>
<dbReference type="GO" id="GO:0005739">
    <property type="term" value="C:mitochondrion"/>
    <property type="evidence" value="ECO:0007669"/>
    <property type="project" value="UniProtKB-SubCell"/>
</dbReference>
<dbReference type="InterPro" id="IPR036397">
    <property type="entry name" value="RNaseH_sf"/>
</dbReference>
<keyword evidence="2" id="KW-0694">RNA-binding</keyword>
<keyword evidence="6" id="KW-0695">RNA-directed DNA polymerase</keyword>
<comment type="subcellular location">
    <subcellularLocation>
        <location evidence="1">Mitochondrion</location>
    </subcellularLocation>
</comment>